<dbReference type="InterPro" id="IPR056948">
    <property type="entry name" value="PNGaseA_N"/>
</dbReference>
<name>A0AAD8K9E0_TARER</name>
<protein>
    <recommendedName>
        <fullName evidence="2">Peptide N-acetyl-beta-D-glucosaminyl asparaginase amidase A N-terminal domain-containing protein</fullName>
    </recommendedName>
</protein>
<sequence>MKLAGIFTAIIILPLFITITVQSSPYTPPHFIKSTTNHSNTTTQHFFELTHPLPTDTTPPSCSVSLLNHSFANTYNKPPVTVIHSPEPNSTCHWSVAVLEFRAECKGEQYDRIAGVWIDGVEVLRTSTAQPNENGIFWIVRKDVTRYASLILKPNFTVTVMLENLVNDEFTGVYHVNVSLLFYAKPDTLPLSSIVPEDLQARKLNRLNRLNRKLISVKHDEIGDELGQNRGFRSLKSLYPYDKPADLIVPVSVSGGFKEGFWFRIEDEHDVKMKNVEISNKAYKAVLELYVSFHGNDEFWYMNPSDLYMESNNLTTGRGHGAYREVLVTIDGKLVGSVVPFPVIFTGGINPLFWEPVVSIGAFNLPSYDIDFTPFLGLLLDNKSHSIGIRVADGISFWLVDANLHLWLDDSNVQAWIVKSNVPSMEIEREDEFVRLDGEFKIKGERNSEVTGMVHSSKGNMQIRFTETMKFKNKIKFKEEGSKKIVDQRYKRKTKIKITNESDQLIESLEVKVKYPIKISTDTKPGLDANTSLMTTKVEQERSERFNGGKDYMELRHKQNCTGLMVVKGHSVLSGSAENQQSYNYNDDSGCYSRMVDVVDGAVVGDNTSSICVD</sequence>
<accession>A0AAD8K9E0</accession>
<evidence type="ECO:0000313" key="3">
    <source>
        <dbReference type="EMBL" id="KAK1415465.1"/>
    </source>
</evidence>
<feature type="domain" description="Peptide N-acetyl-beta-D-glucosaminyl asparaginase amidase A N-terminal" evidence="2">
    <location>
        <begin position="56"/>
        <end position="413"/>
    </location>
</feature>
<feature type="chain" id="PRO_5042101993" description="Peptide N-acetyl-beta-D-glucosaminyl asparaginase amidase A N-terminal domain-containing protein" evidence="1">
    <location>
        <begin position="24"/>
        <end position="614"/>
    </location>
</feature>
<keyword evidence="1" id="KW-0732">Signal</keyword>
<evidence type="ECO:0000259" key="2">
    <source>
        <dbReference type="Pfam" id="PF12222"/>
    </source>
</evidence>
<dbReference type="Proteomes" id="UP001229421">
    <property type="component" value="Unassembled WGS sequence"/>
</dbReference>
<dbReference type="PANTHER" id="PTHR31104">
    <property type="entry name" value="PEPTIDE-N4-(N-ACETYL-BETA-GLUCOSAMINYL)ASPARAGINE AMIDASE A PROTEIN"/>
    <property type="match status" value="1"/>
</dbReference>
<organism evidence="3 4">
    <name type="scientific">Tagetes erecta</name>
    <name type="common">African marigold</name>
    <dbReference type="NCBI Taxonomy" id="13708"/>
    <lineage>
        <taxon>Eukaryota</taxon>
        <taxon>Viridiplantae</taxon>
        <taxon>Streptophyta</taxon>
        <taxon>Embryophyta</taxon>
        <taxon>Tracheophyta</taxon>
        <taxon>Spermatophyta</taxon>
        <taxon>Magnoliopsida</taxon>
        <taxon>eudicotyledons</taxon>
        <taxon>Gunneridae</taxon>
        <taxon>Pentapetalae</taxon>
        <taxon>asterids</taxon>
        <taxon>campanulids</taxon>
        <taxon>Asterales</taxon>
        <taxon>Asteraceae</taxon>
        <taxon>Asteroideae</taxon>
        <taxon>Heliantheae alliance</taxon>
        <taxon>Tageteae</taxon>
        <taxon>Tagetes</taxon>
    </lineage>
</organism>
<dbReference type="EMBL" id="JAUHHV010000008">
    <property type="protein sequence ID" value="KAK1415465.1"/>
    <property type="molecule type" value="Genomic_DNA"/>
</dbReference>
<dbReference type="InterPro" id="IPR021102">
    <property type="entry name" value="PNGase_A"/>
</dbReference>
<dbReference type="AlphaFoldDB" id="A0AAD8K9E0"/>
<comment type="caution">
    <text evidence="3">The sequence shown here is derived from an EMBL/GenBank/DDBJ whole genome shotgun (WGS) entry which is preliminary data.</text>
</comment>
<dbReference type="Pfam" id="PF12222">
    <property type="entry name" value="PNGaseA"/>
    <property type="match status" value="1"/>
</dbReference>
<feature type="signal peptide" evidence="1">
    <location>
        <begin position="1"/>
        <end position="23"/>
    </location>
</feature>
<evidence type="ECO:0000313" key="4">
    <source>
        <dbReference type="Proteomes" id="UP001229421"/>
    </source>
</evidence>
<evidence type="ECO:0000256" key="1">
    <source>
        <dbReference type="SAM" id="SignalP"/>
    </source>
</evidence>
<reference evidence="3" key="1">
    <citation type="journal article" date="2023" name="bioRxiv">
        <title>Improved chromosome-level genome assembly for marigold (Tagetes erecta).</title>
        <authorList>
            <person name="Jiang F."/>
            <person name="Yuan L."/>
            <person name="Wang S."/>
            <person name="Wang H."/>
            <person name="Xu D."/>
            <person name="Wang A."/>
            <person name="Fan W."/>
        </authorList>
    </citation>
    <scope>NUCLEOTIDE SEQUENCE</scope>
    <source>
        <strain evidence="3">WSJ</strain>
        <tissue evidence="3">Leaf</tissue>
    </source>
</reference>
<proteinExistence type="predicted"/>
<keyword evidence="4" id="KW-1185">Reference proteome</keyword>
<gene>
    <name evidence="3" type="ORF">QVD17_31247</name>
</gene>